<proteinExistence type="inferred from homology"/>
<comment type="function">
    <text evidence="12">Probable metalloprotease involved in proper assembly of pre-ribosomal particles during the biogenesis of the 60S ribosomal subunit. Accompanies the pre-60S particles to the cytoplasm.</text>
</comment>
<dbReference type="GO" id="GO:0005634">
    <property type="term" value="C:nucleus"/>
    <property type="evidence" value="ECO:0007669"/>
    <property type="project" value="UniProtKB-SubCell"/>
</dbReference>
<dbReference type="InterPro" id="IPR047113">
    <property type="entry name" value="PA2G4/ARX1"/>
</dbReference>
<dbReference type="SUPFAM" id="SSF55920">
    <property type="entry name" value="Creatinase/aminopeptidase"/>
    <property type="match status" value="1"/>
</dbReference>
<evidence type="ECO:0000256" key="4">
    <source>
        <dbReference type="ARBA" id="ARBA00022490"/>
    </source>
</evidence>
<dbReference type="GO" id="GO:0006508">
    <property type="term" value="P:proteolysis"/>
    <property type="evidence" value="ECO:0007669"/>
    <property type="project" value="UniProtKB-KW"/>
</dbReference>
<dbReference type="GO" id="GO:0008237">
    <property type="term" value="F:metallopeptidase activity"/>
    <property type="evidence" value="ECO:0007669"/>
    <property type="project" value="UniProtKB-KW"/>
</dbReference>
<keyword evidence="9" id="KW-0539">Nucleus</keyword>
<dbReference type="GO" id="GO:0005737">
    <property type="term" value="C:cytoplasm"/>
    <property type="evidence" value="ECO:0007669"/>
    <property type="project" value="UniProtKB-SubCell"/>
</dbReference>
<evidence type="ECO:0000256" key="10">
    <source>
        <dbReference type="ARBA" id="ARBA00026155"/>
    </source>
</evidence>
<gene>
    <name evidence="14" type="ORF">H4R34_001045</name>
</gene>
<feature type="domain" description="Peptidase M24" evidence="13">
    <location>
        <begin position="12"/>
        <end position="216"/>
    </location>
</feature>
<dbReference type="Proteomes" id="UP001151582">
    <property type="component" value="Unassembled WGS sequence"/>
</dbReference>
<evidence type="ECO:0000256" key="3">
    <source>
        <dbReference type="ARBA" id="ARBA00007319"/>
    </source>
</evidence>
<dbReference type="PANTHER" id="PTHR10804">
    <property type="entry name" value="PROTEASE FAMILY M24 METHIONYL AMINOPEPTIDASE, AMINOPEPTIDASE P"/>
    <property type="match status" value="1"/>
</dbReference>
<protein>
    <recommendedName>
        <fullName evidence="10">Probable metalloprotease ARX1</fullName>
    </recommendedName>
    <alternativeName>
        <fullName evidence="11">Associated with ribosomal export complex protein 1</fullName>
    </alternativeName>
</protein>
<dbReference type="EMBL" id="JANBQB010000040">
    <property type="protein sequence ID" value="KAJ1983802.1"/>
    <property type="molecule type" value="Genomic_DNA"/>
</dbReference>
<name>A0A9W8BBH9_9FUNG</name>
<dbReference type="InterPro" id="IPR036388">
    <property type="entry name" value="WH-like_DNA-bd_sf"/>
</dbReference>
<keyword evidence="8" id="KW-0482">Metalloprotease</keyword>
<dbReference type="SUPFAM" id="SSF46785">
    <property type="entry name" value="Winged helix' DNA-binding domain"/>
    <property type="match status" value="1"/>
</dbReference>
<sequence>MDHIEGTQQHCAAAAIVQAALRAVLAKVTPGTTVESLCQFGDDIVEGYAQQLYPDPKLEKGVAFPTSIALNCQVQNISPTEDASLVISAGDVVKVELAAQVEGYVASQAHTMVVNLSPDQPISDRRADVVCAAKIANEAAIRTLHPGAKASQVTAITQEVAKIFHCSPVEATYSHSVKRFVLSGQKLIPNHFNPSEGFRDFEFQVGDVYTINTVMSSGPGKIKDSGDKVCIFQRDVNCKYHPKLSSAKQLGAKINKQFPVFPFAIKNIADLRLRLGLSELVNHGLLIPFPILTEKKDHFVAQFQATVVVTLDGPVCLTPAIDMSFVHSTHNIPSDASAAKLMNKCVDIAKLPELPVLTNQPVLKGASMDVI</sequence>
<dbReference type="Gene3D" id="3.90.230.10">
    <property type="entry name" value="Creatinase/methionine aminopeptidase superfamily"/>
    <property type="match status" value="1"/>
</dbReference>
<reference evidence="14" key="1">
    <citation type="submission" date="2022-07" db="EMBL/GenBank/DDBJ databases">
        <title>Phylogenomic reconstructions and comparative analyses of Kickxellomycotina fungi.</title>
        <authorList>
            <person name="Reynolds N.K."/>
            <person name="Stajich J.E."/>
            <person name="Barry K."/>
            <person name="Grigoriev I.V."/>
            <person name="Crous P."/>
            <person name="Smith M.E."/>
        </authorList>
    </citation>
    <scope>NUCLEOTIDE SEQUENCE</scope>
    <source>
        <strain evidence="14">RSA 567</strain>
    </source>
</reference>
<comment type="subcellular location">
    <subcellularLocation>
        <location evidence="2">Cytoplasm</location>
    </subcellularLocation>
    <subcellularLocation>
        <location evidence="1">Nucleus</location>
    </subcellularLocation>
</comment>
<keyword evidence="15" id="KW-1185">Reference proteome</keyword>
<evidence type="ECO:0000256" key="12">
    <source>
        <dbReference type="ARBA" id="ARBA00034680"/>
    </source>
</evidence>
<dbReference type="OrthoDB" id="5876363at2759"/>
<evidence type="ECO:0000256" key="5">
    <source>
        <dbReference type="ARBA" id="ARBA00022670"/>
    </source>
</evidence>
<dbReference type="Gene3D" id="1.10.10.10">
    <property type="entry name" value="Winged helix-like DNA-binding domain superfamily/Winged helix DNA-binding domain"/>
    <property type="match status" value="1"/>
</dbReference>
<evidence type="ECO:0000313" key="14">
    <source>
        <dbReference type="EMBL" id="KAJ1983802.1"/>
    </source>
</evidence>
<organism evidence="14 15">
    <name type="scientific">Dimargaris verticillata</name>
    <dbReference type="NCBI Taxonomy" id="2761393"/>
    <lineage>
        <taxon>Eukaryota</taxon>
        <taxon>Fungi</taxon>
        <taxon>Fungi incertae sedis</taxon>
        <taxon>Zoopagomycota</taxon>
        <taxon>Kickxellomycotina</taxon>
        <taxon>Dimargaritomycetes</taxon>
        <taxon>Dimargaritales</taxon>
        <taxon>Dimargaritaceae</taxon>
        <taxon>Dimargaris</taxon>
    </lineage>
</organism>
<dbReference type="InterPro" id="IPR036390">
    <property type="entry name" value="WH_DNA-bd_sf"/>
</dbReference>
<dbReference type="InterPro" id="IPR036005">
    <property type="entry name" value="Creatinase/aminopeptidase-like"/>
</dbReference>
<dbReference type="PANTHER" id="PTHR10804:SF102">
    <property type="entry name" value="METALLOPROTEASE ARX1-RELATED"/>
    <property type="match status" value="1"/>
</dbReference>
<accession>A0A9W8BBH9</accession>
<evidence type="ECO:0000256" key="9">
    <source>
        <dbReference type="ARBA" id="ARBA00023242"/>
    </source>
</evidence>
<dbReference type="AlphaFoldDB" id="A0A9W8BBH9"/>
<keyword evidence="5" id="KW-0645">Protease</keyword>
<dbReference type="GO" id="GO:0046872">
    <property type="term" value="F:metal ion binding"/>
    <property type="evidence" value="ECO:0007669"/>
    <property type="project" value="UniProtKB-KW"/>
</dbReference>
<dbReference type="Pfam" id="PF00557">
    <property type="entry name" value="Peptidase_M24"/>
    <property type="match status" value="1"/>
</dbReference>
<keyword evidence="7" id="KW-0378">Hydrolase</keyword>
<keyword evidence="4" id="KW-0963">Cytoplasm</keyword>
<keyword evidence="6" id="KW-0479">Metal-binding</keyword>
<evidence type="ECO:0000256" key="2">
    <source>
        <dbReference type="ARBA" id="ARBA00004496"/>
    </source>
</evidence>
<comment type="caution">
    <text evidence="14">The sequence shown here is derived from an EMBL/GenBank/DDBJ whole genome shotgun (WGS) entry which is preliminary data.</text>
</comment>
<evidence type="ECO:0000313" key="15">
    <source>
        <dbReference type="Proteomes" id="UP001151582"/>
    </source>
</evidence>
<evidence type="ECO:0000256" key="11">
    <source>
        <dbReference type="ARBA" id="ARBA00033475"/>
    </source>
</evidence>
<comment type="similarity">
    <text evidence="3">Belongs to the peptidase M24 family.</text>
</comment>
<evidence type="ECO:0000256" key="1">
    <source>
        <dbReference type="ARBA" id="ARBA00004123"/>
    </source>
</evidence>
<dbReference type="InterPro" id="IPR000994">
    <property type="entry name" value="Pept_M24"/>
</dbReference>
<evidence type="ECO:0000256" key="6">
    <source>
        <dbReference type="ARBA" id="ARBA00022723"/>
    </source>
</evidence>
<evidence type="ECO:0000256" key="8">
    <source>
        <dbReference type="ARBA" id="ARBA00023049"/>
    </source>
</evidence>
<evidence type="ECO:0000256" key="7">
    <source>
        <dbReference type="ARBA" id="ARBA00022801"/>
    </source>
</evidence>
<evidence type="ECO:0000259" key="13">
    <source>
        <dbReference type="Pfam" id="PF00557"/>
    </source>
</evidence>